<name>R9GPF9_9SPHI</name>
<keyword evidence="2" id="KW-0813">Transport</keyword>
<evidence type="ECO:0000256" key="4">
    <source>
        <dbReference type="ARBA" id="ARBA00022692"/>
    </source>
</evidence>
<dbReference type="InterPro" id="IPR041700">
    <property type="entry name" value="OMP_b-brl_3"/>
</dbReference>
<evidence type="ECO:0000313" key="10">
    <source>
        <dbReference type="Proteomes" id="UP000014174"/>
    </source>
</evidence>
<dbReference type="PANTHER" id="PTHR30069:SF29">
    <property type="entry name" value="HEMOGLOBIN AND HEMOGLOBIN-HAPTOGLOBIN-BINDING PROTEIN 1-RELATED"/>
    <property type="match status" value="1"/>
</dbReference>
<keyword evidence="10" id="KW-1185">Reference proteome</keyword>
<keyword evidence="7" id="KW-0998">Cell outer membrane</keyword>
<keyword evidence="6" id="KW-0472">Membrane</keyword>
<dbReference type="Pfam" id="PF13620">
    <property type="entry name" value="CarboxypepD_reg"/>
    <property type="match status" value="1"/>
</dbReference>
<evidence type="ECO:0000256" key="5">
    <source>
        <dbReference type="ARBA" id="ARBA00022729"/>
    </source>
</evidence>
<reference evidence="9 10" key="1">
    <citation type="journal article" date="2013" name="Genome Announc.">
        <title>Draft Genome Sequence of Arcticibacter svalbardensis Strain MN12-7T, a Member of the Family Sphingobacteriaceae Isolated from an Arctic Soil Sample.</title>
        <authorList>
            <person name="Shivaji S."/>
            <person name="Ara S."/>
            <person name="Prasad S."/>
            <person name="Manasa B.P."/>
            <person name="Begum Z."/>
            <person name="Singh A."/>
            <person name="Kumar Pinnaka A."/>
        </authorList>
    </citation>
    <scope>NUCLEOTIDE SEQUENCE [LARGE SCALE GENOMIC DNA]</scope>
    <source>
        <strain evidence="9 10">MN12-7</strain>
    </source>
</reference>
<dbReference type="AlphaFoldDB" id="R9GPF9"/>
<dbReference type="InterPro" id="IPR036942">
    <property type="entry name" value="Beta-barrel_TonB_sf"/>
</dbReference>
<dbReference type="PATRIC" id="fig|1150600.3.peg.3116"/>
<keyword evidence="9" id="KW-0675">Receptor</keyword>
<gene>
    <name evidence="9" type="ORF">ADIARSV_3148</name>
</gene>
<dbReference type="GO" id="GO:0015344">
    <property type="term" value="F:siderophore uptake transmembrane transporter activity"/>
    <property type="evidence" value="ECO:0007669"/>
    <property type="project" value="TreeGrafter"/>
</dbReference>
<evidence type="ECO:0000256" key="1">
    <source>
        <dbReference type="ARBA" id="ARBA00004571"/>
    </source>
</evidence>
<protein>
    <submittedName>
        <fullName evidence="9">Putative TonB-dependent receptor</fullName>
    </submittedName>
</protein>
<dbReference type="InterPro" id="IPR037066">
    <property type="entry name" value="Plug_dom_sf"/>
</dbReference>
<keyword evidence="3" id="KW-1134">Transmembrane beta strand</keyword>
<accession>R9GPF9</accession>
<dbReference type="InterPro" id="IPR039426">
    <property type="entry name" value="TonB-dep_rcpt-like"/>
</dbReference>
<dbReference type="Gene3D" id="2.60.40.1120">
    <property type="entry name" value="Carboxypeptidase-like, regulatory domain"/>
    <property type="match status" value="1"/>
</dbReference>
<dbReference type="GO" id="GO:0044718">
    <property type="term" value="P:siderophore transmembrane transport"/>
    <property type="evidence" value="ECO:0007669"/>
    <property type="project" value="TreeGrafter"/>
</dbReference>
<proteinExistence type="predicted"/>
<dbReference type="Gene3D" id="2.170.130.10">
    <property type="entry name" value="TonB-dependent receptor, plug domain"/>
    <property type="match status" value="1"/>
</dbReference>
<dbReference type="Pfam" id="PF14905">
    <property type="entry name" value="OMP_b-brl_3"/>
    <property type="match status" value="1"/>
</dbReference>
<feature type="domain" description="Outer membrane protein beta-barrel" evidence="8">
    <location>
        <begin position="375"/>
        <end position="770"/>
    </location>
</feature>
<keyword evidence="4" id="KW-0812">Transmembrane</keyword>
<dbReference type="SUPFAM" id="SSF56935">
    <property type="entry name" value="Porins"/>
    <property type="match status" value="1"/>
</dbReference>
<dbReference type="EMBL" id="AQPN01000106">
    <property type="protein sequence ID" value="EOR93707.1"/>
    <property type="molecule type" value="Genomic_DNA"/>
</dbReference>
<evidence type="ECO:0000256" key="7">
    <source>
        <dbReference type="ARBA" id="ARBA00023237"/>
    </source>
</evidence>
<dbReference type="GO" id="GO:0009279">
    <property type="term" value="C:cell outer membrane"/>
    <property type="evidence" value="ECO:0007669"/>
    <property type="project" value="UniProtKB-SubCell"/>
</dbReference>
<evidence type="ECO:0000256" key="3">
    <source>
        <dbReference type="ARBA" id="ARBA00022452"/>
    </source>
</evidence>
<dbReference type="STRING" id="1150600.ADIARSV_3148"/>
<dbReference type="InterPro" id="IPR008969">
    <property type="entry name" value="CarboxyPept-like_regulatory"/>
</dbReference>
<dbReference type="SUPFAM" id="SSF49464">
    <property type="entry name" value="Carboxypeptidase regulatory domain-like"/>
    <property type="match status" value="1"/>
</dbReference>
<comment type="subcellular location">
    <subcellularLocation>
        <location evidence="1">Cell outer membrane</location>
        <topology evidence="1">Multi-pass membrane protein</topology>
    </subcellularLocation>
</comment>
<organism evidence="9 10">
    <name type="scientific">Arcticibacter svalbardensis MN12-7</name>
    <dbReference type="NCBI Taxonomy" id="1150600"/>
    <lineage>
        <taxon>Bacteria</taxon>
        <taxon>Pseudomonadati</taxon>
        <taxon>Bacteroidota</taxon>
        <taxon>Sphingobacteriia</taxon>
        <taxon>Sphingobacteriales</taxon>
        <taxon>Sphingobacteriaceae</taxon>
        <taxon>Arcticibacter</taxon>
    </lineage>
</organism>
<dbReference type="eggNOG" id="COG4771">
    <property type="taxonomic scope" value="Bacteria"/>
</dbReference>
<evidence type="ECO:0000259" key="8">
    <source>
        <dbReference type="Pfam" id="PF14905"/>
    </source>
</evidence>
<keyword evidence="5" id="KW-0732">Signal</keyword>
<comment type="caution">
    <text evidence="9">The sequence shown here is derived from an EMBL/GenBank/DDBJ whole genome shotgun (WGS) entry which is preliminary data.</text>
</comment>
<dbReference type="Gene3D" id="2.40.170.20">
    <property type="entry name" value="TonB-dependent receptor, beta-barrel domain"/>
    <property type="match status" value="1"/>
</dbReference>
<sequence>MQSAFSEIQQYTGIIKGSIVDSAKNMPLKYATISLFEDTKLKPIKNVLTKEDGTFQISQLPIKSYSLSISCVGFKTKIISIATIPATKTPLLNLGLIYLSASSRELNEVTVNVSKPLVRQEVDRISYDVASDPEKEALNALDMLRKVPLLSVDGTDNIKLKGSGNYRILINGKTSAMITRNPSDVFKSMPASNIVKIEVITIPPAKYDAEGLAGIINVITKKAADEGYNGNVSVRYNTVNGPGVNLNGTVKQGKFGFSGYLGSNDQTRQTVATGSTNTTGDPISSILEQDGKRTIHNINTYGSAELSYEIDSLNLLTGTIEHSEGSYDQSNNQLSTQLNGDHSLNQLFRLVNQMDNDNQSTDLGVNYQLGFKTNKDRLLTASYKYNSSGSKQNLDAAYAEQINYPYPDYRQYNSSGTKEQTIQMDYIHPLKGLNIEMGVKAILRDNYSDFKNDNLSANGQYTNDPAQTNKFNYQQDVYSIYNSYQFNLKKWVAKAGLRLERTEVKADFISSDRYADQNYNDFIPSFSLQYKMNKKNSVNAGFTERIQRPGIWQLNPFIDKSNPKFISTGNPDLSPVISHSLELNYSNFSKGTVTFGLTYSFANNTVENLISPNADAVLSSTYLNIGKNRGLGVLINANYPVTKKLSMNVNALLLHVWLTGSSEGQLYNNNGYQGNIFGNSSYKFEKGYSMGFDFGFDSRYVMLQGRDNYFIYTSLSGSKSLLKNKATISLSTSNPFSKYKKIDFYSASANFSQSNYYDIYYRRFNLRFNYKFGKLKSSIKKNQRGITNDDTSTNRNSQP</sequence>
<evidence type="ECO:0000256" key="2">
    <source>
        <dbReference type="ARBA" id="ARBA00022448"/>
    </source>
</evidence>
<dbReference type="Proteomes" id="UP000014174">
    <property type="component" value="Unassembled WGS sequence"/>
</dbReference>
<evidence type="ECO:0000256" key="6">
    <source>
        <dbReference type="ARBA" id="ARBA00023136"/>
    </source>
</evidence>
<dbReference type="PANTHER" id="PTHR30069">
    <property type="entry name" value="TONB-DEPENDENT OUTER MEMBRANE RECEPTOR"/>
    <property type="match status" value="1"/>
</dbReference>
<evidence type="ECO:0000313" key="9">
    <source>
        <dbReference type="EMBL" id="EOR93707.1"/>
    </source>
</evidence>